<evidence type="ECO:0000313" key="1">
    <source>
        <dbReference type="EMBL" id="QTB59827.1"/>
    </source>
</evidence>
<gene>
    <name evidence="1" type="ORF">J3D99_17610</name>
</gene>
<name>A0A8A4DPE8_BURPE</name>
<organism evidence="1">
    <name type="scientific">Burkholderia pseudomallei</name>
    <name type="common">Pseudomonas pseudomallei</name>
    <dbReference type="NCBI Taxonomy" id="28450"/>
    <lineage>
        <taxon>Bacteria</taxon>
        <taxon>Pseudomonadati</taxon>
        <taxon>Pseudomonadota</taxon>
        <taxon>Betaproteobacteria</taxon>
        <taxon>Burkholderiales</taxon>
        <taxon>Burkholderiaceae</taxon>
        <taxon>Burkholderia</taxon>
        <taxon>pseudomallei group</taxon>
    </lineage>
</organism>
<proteinExistence type="predicted"/>
<protein>
    <submittedName>
        <fullName evidence="1">Uncharacterized protein</fullName>
    </submittedName>
</protein>
<reference evidence="1" key="1">
    <citation type="submission" date="2021-03" db="EMBL/GenBank/DDBJ databases">
        <title>Complete genome of Burkholderia pseudomallei_VBP364.</title>
        <authorList>
            <person name="Balaji V."/>
            <person name="Yamuna B."/>
            <person name="Monisha P."/>
        </authorList>
    </citation>
    <scope>NUCLEOTIDE SEQUENCE</scope>
    <source>
        <strain evidence="1">VBP364</strain>
    </source>
</reference>
<dbReference type="RefSeq" id="WP_128972446.1">
    <property type="nucleotide sequence ID" value="NZ_CP008763.1"/>
</dbReference>
<dbReference type="AlphaFoldDB" id="A0A8A4DPE8"/>
<sequence length="99" mass="10652">MASVGRYGMCEAVVLFNVFVAISVKTGGVADARRRAARASGSLHAAEKIGNLAECGGLPERDGAYRRCAHVFGERARNLRTAHGERPMRAAFNGRPYCN</sequence>
<dbReference type="EMBL" id="CP071754">
    <property type="protein sequence ID" value="QTB59827.1"/>
    <property type="molecule type" value="Genomic_DNA"/>
</dbReference>
<accession>A0A8A4DPE8</accession>